<evidence type="ECO:0000313" key="3">
    <source>
        <dbReference type="Proteomes" id="UP000682733"/>
    </source>
</evidence>
<dbReference type="AlphaFoldDB" id="A0A8S2QAM4"/>
<evidence type="ECO:0000313" key="2">
    <source>
        <dbReference type="EMBL" id="CAF4092638.1"/>
    </source>
</evidence>
<dbReference type="Proteomes" id="UP000677228">
    <property type="component" value="Unassembled WGS sequence"/>
</dbReference>
<comment type="caution">
    <text evidence="2">The sequence shown here is derived from an EMBL/GenBank/DDBJ whole genome shotgun (WGS) entry which is preliminary data.</text>
</comment>
<protein>
    <submittedName>
        <fullName evidence="2">Uncharacterized protein</fullName>
    </submittedName>
</protein>
<sequence length="271" mass="32039">MEEIFTNDKNDKSQISAYVQKAKQKESYSCFSELTLANVDAYLQSKYFSGVDEEIRLRWKMVTTITDVRMNIHYVSFKNEYLNNDLRQHIPLAKLMYFYLIDRKRMSVTDMFLFDDLTHPSQIEQDPTCLNGYCIRFNDHQRLRGAFYSIIPGNYEIIWRLKVVKISDSTEKWGTLSHCFANPDFGTPCCKTFYSPRRGKSKWLPEMEKKNGWCLQSIGTFVVFETSTVYFSISLHMTPYWAYAIYCDYVELKVVEYNNSNYLSNNALEKR</sequence>
<proteinExistence type="predicted"/>
<dbReference type="EMBL" id="CAJNOK010018747">
    <property type="protein sequence ID" value="CAF1287724.1"/>
    <property type="molecule type" value="Genomic_DNA"/>
</dbReference>
<accession>A0A8S2QAM4</accession>
<reference evidence="2" key="1">
    <citation type="submission" date="2021-02" db="EMBL/GenBank/DDBJ databases">
        <authorList>
            <person name="Nowell W R."/>
        </authorList>
    </citation>
    <scope>NUCLEOTIDE SEQUENCE</scope>
</reference>
<evidence type="ECO:0000313" key="1">
    <source>
        <dbReference type="EMBL" id="CAF1287724.1"/>
    </source>
</evidence>
<organism evidence="2 3">
    <name type="scientific">Didymodactylos carnosus</name>
    <dbReference type="NCBI Taxonomy" id="1234261"/>
    <lineage>
        <taxon>Eukaryota</taxon>
        <taxon>Metazoa</taxon>
        <taxon>Spiralia</taxon>
        <taxon>Gnathifera</taxon>
        <taxon>Rotifera</taxon>
        <taxon>Eurotatoria</taxon>
        <taxon>Bdelloidea</taxon>
        <taxon>Philodinida</taxon>
        <taxon>Philodinidae</taxon>
        <taxon>Didymodactylos</taxon>
    </lineage>
</organism>
<dbReference type="EMBL" id="CAJOBA010040311">
    <property type="protein sequence ID" value="CAF4092638.1"/>
    <property type="molecule type" value="Genomic_DNA"/>
</dbReference>
<dbReference type="Proteomes" id="UP000682733">
    <property type="component" value="Unassembled WGS sequence"/>
</dbReference>
<gene>
    <name evidence="1" type="ORF">OVA965_LOCUS27943</name>
    <name evidence="2" type="ORF">TMI583_LOCUS28688</name>
</gene>
<name>A0A8S2QAM4_9BILA</name>